<evidence type="ECO:0000313" key="15">
    <source>
        <dbReference type="EMBL" id="KAK7742182.1"/>
    </source>
</evidence>
<keyword evidence="8" id="KW-0460">Magnesium</keyword>
<dbReference type="PANTHER" id="PTHR11129">
    <property type="entry name" value="PROTEIN FARNESYLTRANSFERASE ALPHA SUBUNIT/RAB GERANYLGERANYL TRANSFERASE ALPHA SUBUNIT"/>
    <property type="match status" value="1"/>
</dbReference>
<organism evidence="15 16">
    <name type="scientific">Diatrype stigma</name>
    <dbReference type="NCBI Taxonomy" id="117547"/>
    <lineage>
        <taxon>Eukaryota</taxon>
        <taxon>Fungi</taxon>
        <taxon>Dikarya</taxon>
        <taxon>Ascomycota</taxon>
        <taxon>Pezizomycotina</taxon>
        <taxon>Sordariomycetes</taxon>
        <taxon>Xylariomycetidae</taxon>
        <taxon>Xylariales</taxon>
        <taxon>Diatrypaceae</taxon>
        <taxon>Diatrype</taxon>
    </lineage>
</organism>
<dbReference type="AlphaFoldDB" id="A0AAN9UG17"/>
<feature type="region of interest" description="Disordered" evidence="14">
    <location>
        <begin position="1"/>
        <end position="38"/>
    </location>
</feature>
<evidence type="ECO:0000313" key="16">
    <source>
        <dbReference type="Proteomes" id="UP001320420"/>
    </source>
</evidence>
<dbReference type="PROSITE" id="PS51147">
    <property type="entry name" value="PFTA"/>
    <property type="match status" value="5"/>
</dbReference>
<evidence type="ECO:0000256" key="3">
    <source>
        <dbReference type="ARBA" id="ARBA00012700"/>
    </source>
</evidence>
<evidence type="ECO:0000256" key="9">
    <source>
        <dbReference type="ARBA" id="ARBA00040965"/>
    </source>
</evidence>
<reference evidence="15 16" key="1">
    <citation type="submission" date="2024-02" db="EMBL/GenBank/DDBJ databases">
        <title>De novo assembly and annotation of 12 fungi associated with fruit tree decline syndrome in Ontario, Canada.</title>
        <authorList>
            <person name="Sulman M."/>
            <person name="Ellouze W."/>
            <person name="Ilyukhin E."/>
        </authorList>
    </citation>
    <scope>NUCLEOTIDE SEQUENCE [LARGE SCALE GENOMIC DNA]</scope>
    <source>
        <strain evidence="15 16">M11/M66-122</strain>
    </source>
</reference>
<evidence type="ECO:0000256" key="4">
    <source>
        <dbReference type="ARBA" id="ARBA00012702"/>
    </source>
</evidence>
<evidence type="ECO:0000256" key="11">
    <source>
        <dbReference type="ARBA" id="ARBA00042436"/>
    </source>
</evidence>
<dbReference type="GO" id="GO:0005965">
    <property type="term" value="C:protein farnesyltransferase complex"/>
    <property type="evidence" value="ECO:0007669"/>
    <property type="project" value="TreeGrafter"/>
</dbReference>
<name>A0AAN9UG17_9PEZI</name>
<keyword evidence="6" id="KW-0808">Transferase</keyword>
<sequence length="578" mass="64826">MAPKSKGGTKVKATESKEQAPSSTAPPPPPRTPNERSWQIYYATNPYQKEFEELGPHGMSPAAHLAHTYSEYVKPGAADVLSKKAQKELWKQINELNLPLHKLPRPEPFQFGRDKHGRDRGDYTLEEFDAYRAKRHRLTGLESRSDRFRNRRAKQAAGGVVDWETGEKKNEADNTITAEDIQEERARRKEMANLRKDLFGQKTASYALDPEWDDVVPIPQDEPEGALAAIAYPDDFAESMAYLRAVMAAKEHSPRALQLTDHIISMNPAHYTVWLYRFAIIEALNISIPDEIAWLNEVSLEHLKNYQIWNHRQLLLDHYYPAIASDAEAVRDLARSESDFIAQMLALDAKNYHVWSYRQYLVRKLGQALWPSAELKAKAESESSPPSQANQDDEAAAAAAAGLSSTELRSVGQLLNHDVRNNSAWSHRFFVVFSDPGHSTPGSHATEADAAVPAAVVDREIAYARAKIALAPQNQSPWNYLRGVLAKGGRPLGEARALAESYVENLGNGGGDGDGGEAKEQEGEAEVVRSSHALDLLADIYKEAGERERADLCLRRLAEKWDPIRRGYWEYRRKMLDA</sequence>
<evidence type="ECO:0000256" key="2">
    <source>
        <dbReference type="ARBA" id="ARBA00006734"/>
    </source>
</evidence>
<proteinExistence type="inferred from homology"/>
<evidence type="ECO:0000256" key="1">
    <source>
        <dbReference type="ARBA" id="ARBA00001946"/>
    </source>
</evidence>
<gene>
    <name evidence="15" type="primary">RAM2</name>
    <name evidence="15" type="ORF">SLS62_010802</name>
</gene>
<dbReference type="PANTHER" id="PTHR11129:SF1">
    <property type="entry name" value="PROTEIN FARNESYLTRANSFERASE_GERANYLGERANYLTRANSFERASE TYPE-1 SUBUNIT ALPHA"/>
    <property type="match status" value="1"/>
</dbReference>
<evidence type="ECO:0000256" key="12">
    <source>
        <dbReference type="ARBA" id="ARBA00043086"/>
    </source>
</evidence>
<dbReference type="EC" id="2.5.1.58" evidence="4"/>
<dbReference type="EC" id="2.5.1.59" evidence="3"/>
<evidence type="ECO:0000256" key="14">
    <source>
        <dbReference type="SAM" id="MobiDB-lite"/>
    </source>
</evidence>
<evidence type="ECO:0000256" key="13">
    <source>
        <dbReference type="ARBA" id="ARBA00043219"/>
    </source>
</evidence>
<comment type="cofactor">
    <cofactor evidence="1">
        <name>Mg(2+)</name>
        <dbReference type="ChEBI" id="CHEBI:18420"/>
    </cofactor>
</comment>
<dbReference type="Gene3D" id="1.25.40.120">
    <property type="entry name" value="Protein prenylyltransferase"/>
    <property type="match status" value="1"/>
</dbReference>
<dbReference type="GO" id="GO:0004662">
    <property type="term" value="F:CAAX-protein geranylgeranyltransferase activity"/>
    <property type="evidence" value="ECO:0007669"/>
    <property type="project" value="UniProtKB-EC"/>
</dbReference>
<feature type="compositionally biased region" description="Basic and acidic residues" evidence="14">
    <location>
        <begin position="516"/>
        <end position="526"/>
    </location>
</feature>
<dbReference type="EMBL" id="JAKJXP020000148">
    <property type="protein sequence ID" value="KAK7742182.1"/>
    <property type="molecule type" value="Genomic_DNA"/>
</dbReference>
<evidence type="ECO:0000256" key="8">
    <source>
        <dbReference type="ARBA" id="ARBA00022842"/>
    </source>
</evidence>
<dbReference type="GO" id="GO:0004660">
    <property type="term" value="F:protein farnesyltransferase activity"/>
    <property type="evidence" value="ECO:0007669"/>
    <property type="project" value="UniProtKB-EC"/>
</dbReference>
<comment type="caution">
    <text evidence="15">The sequence shown here is derived from an EMBL/GenBank/DDBJ whole genome shotgun (WGS) entry which is preliminary data.</text>
</comment>
<feature type="region of interest" description="Disordered" evidence="14">
    <location>
        <begin position="505"/>
        <end position="526"/>
    </location>
</feature>
<keyword evidence="7" id="KW-0677">Repeat</keyword>
<dbReference type="SUPFAM" id="SSF48439">
    <property type="entry name" value="Protein prenylyltransferase"/>
    <property type="match status" value="1"/>
</dbReference>
<evidence type="ECO:0000256" key="7">
    <source>
        <dbReference type="ARBA" id="ARBA00022737"/>
    </source>
</evidence>
<evidence type="ECO:0000256" key="6">
    <source>
        <dbReference type="ARBA" id="ARBA00022679"/>
    </source>
</evidence>
<dbReference type="Proteomes" id="UP001320420">
    <property type="component" value="Unassembled WGS sequence"/>
</dbReference>
<evidence type="ECO:0000256" key="5">
    <source>
        <dbReference type="ARBA" id="ARBA00022602"/>
    </source>
</evidence>
<dbReference type="Pfam" id="PF01239">
    <property type="entry name" value="PPTA"/>
    <property type="match status" value="5"/>
</dbReference>
<evidence type="ECO:0000256" key="10">
    <source>
        <dbReference type="ARBA" id="ARBA00041392"/>
    </source>
</evidence>
<keyword evidence="16" id="KW-1185">Reference proteome</keyword>
<dbReference type="InterPro" id="IPR002088">
    <property type="entry name" value="Prenyl_trans_a"/>
</dbReference>
<comment type="similarity">
    <text evidence="2">Belongs to the protein prenyltransferase subunit alpha family.</text>
</comment>
<accession>A0AAN9UG17</accession>
<protein>
    <recommendedName>
        <fullName evidence="9">Protein farnesyltransferase/geranylgeranyltransferase type-1 subunit alpha</fullName>
        <ecNumber evidence="4">2.5.1.58</ecNumber>
        <ecNumber evidence="3">2.5.1.59</ecNumber>
    </recommendedName>
    <alternativeName>
        <fullName evidence="12">CAAX farnesyltransferase subunit alpha</fullName>
    </alternativeName>
    <alternativeName>
        <fullName evidence="11">FTase-alpha</fullName>
    </alternativeName>
    <alternativeName>
        <fullName evidence="10">Ras proteins prenyltransferase subunit alpha</fullName>
    </alternativeName>
    <alternativeName>
        <fullName evidence="13">Type I protein geranyl-geranyltransferase subunit alpha</fullName>
    </alternativeName>
</protein>
<keyword evidence="5" id="KW-0637">Prenyltransferase</keyword>
<dbReference type="GO" id="GO:0005953">
    <property type="term" value="C:CAAX-protein geranylgeranyltransferase complex"/>
    <property type="evidence" value="ECO:0007669"/>
    <property type="project" value="TreeGrafter"/>
</dbReference>
<feature type="region of interest" description="Disordered" evidence="14">
    <location>
        <begin position="377"/>
        <end position="399"/>
    </location>
</feature>